<name>A0A4Y1ZFU7_9BACL</name>
<accession>A0A4Y1ZFU7</accession>
<comment type="caution">
    <text evidence="1">The sequence shown here is derived from an EMBL/GenBank/DDBJ whole genome shotgun (WGS) entry which is preliminary data.</text>
</comment>
<dbReference type="Proteomes" id="UP000319716">
    <property type="component" value="Unassembled WGS sequence"/>
</dbReference>
<gene>
    <name evidence="1" type="ORF">NBRC111894_3529</name>
</gene>
<proteinExistence type="predicted"/>
<dbReference type="EMBL" id="BEXB01000036">
    <property type="protein sequence ID" value="GAY77975.1"/>
    <property type="molecule type" value="Genomic_DNA"/>
</dbReference>
<reference evidence="1 2" key="1">
    <citation type="submission" date="2017-11" db="EMBL/GenBank/DDBJ databases">
        <title>Draft Genome Sequence of Sporolactobacillus inulinus NBRC 111894 Isolated from Koso, a Japanese Sugar-Vegetable Fermented Beverage.</title>
        <authorList>
            <person name="Chiou T.Y."/>
            <person name="Oshima K."/>
            <person name="Suda W."/>
            <person name="Hattori M."/>
            <person name="Takahashi T."/>
        </authorList>
    </citation>
    <scope>NUCLEOTIDE SEQUENCE [LARGE SCALE GENOMIC DNA]</scope>
    <source>
        <strain evidence="1 2">NBRC111894</strain>
    </source>
</reference>
<sequence length="55" mass="6292">MSNFFFIPKDPSTESGNALTGVPKFFHHKTKSRKRYIAICGIVFLVSDYQKRADP</sequence>
<organism evidence="1 2">
    <name type="scientific">Sporolactobacillus inulinus</name>
    <dbReference type="NCBI Taxonomy" id="2078"/>
    <lineage>
        <taxon>Bacteria</taxon>
        <taxon>Bacillati</taxon>
        <taxon>Bacillota</taxon>
        <taxon>Bacilli</taxon>
        <taxon>Bacillales</taxon>
        <taxon>Sporolactobacillaceae</taxon>
        <taxon>Sporolactobacillus</taxon>
    </lineage>
</organism>
<protein>
    <submittedName>
        <fullName evidence="1">Uncharacterized protein</fullName>
    </submittedName>
</protein>
<evidence type="ECO:0000313" key="2">
    <source>
        <dbReference type="Proteomes" id="UP000319716"/>
    </source>
</evidence>
<dbReference type="AlphaFoldDB" id="A0A4Y1ZFU7"/>
<evidence type="ECO:0000313" key="1">
    <source>
        <dbReference type="EMBL" id="GAY77975.1"/>
    </source>
</evidence>